<evidence type="ECO:0000313" key="13">
    <source>
        <dbReference type="EMBL" id="MBB6083067.1"/>
    </source>
</evidence>
<gene>
    <name evidence="13" type="ORF">HNR28_001102</name>
</gene>
<keyword evidence="13" id="KW-0449">Lipoprotein</keyword>
<evidence type="ECO:0000256" key="6">
    <source>
        <dbReference type="ARBA" id="ARBA00022827"/>
    </source>
</evidence>
<name>A0A7W9TNT5_CASDE</name>
<dbReference type="PROSITE" id="PS51318">
    <property type="entry name" value="TAT"/>
    <property type="match status" value="1"/>
</dbReference>
<dbReference type="EC" id="2.7.1.180" evidence="1 10"/>
<dbReference type="EMBL" id="JACHIB010000005">
    <property type="protein sequence ID" value="MBB6083067.1"/>
    <property type="molecule type" value="Genomic_DNA"/>
</dbReference>
<keyword evidence="12" id="KW-0732">Signal</keyword>
<dbReference type="Pfam" id="PF02424">
    <property type="entry name" value="ApbE"/>
    <property type="match status" value="1"/>
</dbReference>
<evidence type="ECO:0000256" key="1">
    <source>
        <dbReference type="ARBA" id="ARBA00011955"/>
    </source>
</evidence>
<keyword evidence="3 10" id="KW-0285">Flavoprotein</keyword>
<feature type="binding site" evidence="11">
    <location>
        <position position="300"/>
    </location>
    <ligand>
        <name>Mg(2+)</name>
        <dbReference type="ChEBI" id="CHEBI:18420"/>
    </ligand>
</feature>
<evidence type="ECO:0000256" key="11">
    <source>
        <dbReference type="PIRSR" id="PIRSR006268-2"/>
    </source>
</evidence>
<evidence type="ECO:0000256" key="2">
    <source>
        <dbReference type="ARBA" id="ARBA00016337"/>
    </source>
</evidence>
<feature type="signal peptide" evidence="12">
    <location>
        <begin position="1"/>
        <end position="30"/>
    </location>
</feature>
<sequence>MNTPLLPRRRRFLGILAASAALVGPGPLRAALRDPAALPEPVVWNGVALGADAQLQLLHPDRAHAERLVRMAVAEVHRLEQVFSLYREDSALARLNRAGRLDAPPPDLSRLLSQAVAFGERTGGLFDPSVQVLWDLYAARVLAGRPLPPDPAELRAALAKVDYRAIRLEEDAIVLERPGMALTLNGIAQGYITDRVTELLRANGLEHAMIDLGEARGLGAPAPDRPWRAGIADPREPSRVLETIDLGDLALATSGGYGTPLDPAGRYTHLFDPHTGAATPRWRSVTVRAADATTADALSTAFAQMPADAIRGMISRFPVQAWLMAPDAGTLIRLG</sequence>
<feature type="chain" id="PRO_5039889590" description="FAD:protein FMN transferase" evidence="12">
    <location>
        <begin position="31"/>
        <end position="335"/>
    </location>
</feature>
<proteinExistence type="inferred from homology"/>
<comment type="similarity">
    <text evidence="10">Belongs to the ApbE family.</text>
</comment>
<evidence type="ECO:0000256" key="9">
    <source>
        <dbReference type="ARBA" id="ARBA00048540"/>
    </source>
</evidence>
<dbReference type="GO" id="GO:0046872">
    <property type="term" value="F:metal ion binding"/>
    <property type="evidence" value="ECO:0007669"/>
    <property type="project" value="UniProtKB-UniRule"/>
</dbReference>
<evidence type="ECO:0000256" key="5">
    <source>
        <dbReference type="ARBA" id="ARBA00022723"/>
    </source>
</evidence>
<protein>
    <recommendedName>
        <fullName evidence="2 10">FAD:protein FMN transferase</fullName>
        <ecNumber evidence="1 10">2.7.1.180</ecNumber>
    </recommendedName>
    <alternativeName>
        <fullName evidence="8 10">Flavin transferase</fullName>
    </alternativeName>
</protein>
<evidence type="ECO:0000256" key="8">
    <source>
        <dbReference type="ARBA" id="ARBA00031306"/>
    </source>
</evidence>
<comment type="cofactor">
    <cofactor evidence="11">
        <name>Mg(2+)</name>
        <dbReference type="ChEBI" id="CHEBI:18420"/>
    </cofactor>
    <cofactor evidence="11">
        <name>Mn(2+)</name>
        <dbReference type="ChEBI" id="CHEBI:29035"/>
    </cofactor>
    <text evidence="11">Magnesium. Can also use manganese.</text>
</comment>
<evidence type="ECO:0000256" key="4">
    <source>
        <dbReference type="ARBA" id="ARBA00022679"/>
    </source>
</evidence>
<dbReference type="InterPro" id="IPR024932">
    <property type="entry name" value="ApbE"/>
</dbReference>
<dbReference type="PANTHER" id="PTHR30040:SF2">
    <property type="entry name" value="FAD:PROTEIN FMN TRANSFERASE"/>
    <property type="match status" value="1"/>
</dbReference>
<organism evidence="13 14">
    <name type="scientific">Castellaniella defragrans</name>
    <name type="common">Alcaligenes defragrans</name>
    <dbReference type="NCBI Taxonomy" id="75697"/>
    <lineage>
        <taxon>Bacteria</taxon>
        <taxon>Pseudomonadati</taxon>
        <taxon>Pseudomonadota</taxon>
        <taxon>Betaproteobacteria</taxon>
        <taxon>Burkholderiales</taxon>
        <taxon>Alcaligenaceae</taxon>
        <taxon>Castellaniella</taxon>
    </lineage>
</organism>
<dbReference type="Proteomes" id="UP000541136">
    <property type="component" value="Unassembled WGS sequence"/>
</dbReference>
<keyword evidence="5 10" id="KW-0479">Metal-binding</keyword>
<evidence type="ECO:0000256" key="12">
    <source>
        <dbReference type="SAM" id="SignalP"/>
    </source>
</evidence>
<keyword evidence="6 10" id="KW-0274">FAD</keyword>
<comment type="caution">
    <text evidence="13">The sequence shown here is derived from an EMBL/GenBank/DDBJ whole genome shotgun (WGS) entry which is preliminary data.</text>
</comment>
<keyword evidence="4 10" id="KW-0808">Transferase</keyword>
<dbReference type="InterPro" id="IPR003374">
    <property type="entry name" value="ApbE-like_sf"/>
</dbReference>
<dbReference type="AlphaFoldDB" id="A0A7W9TNT5"/>
<dbReference type="SUPFAM" id="SSF143631">
    <property type="entry name" value="ApbE-like"/>
    <property type="match status" value="1"/>
</dbReference>
<feature type="binding site" evidence="11">
    <location>
        <position position="186"/>
    </location>
    <ligand>
        <name>Mg(2+)</name>
        <dbReference type="ChEBI" id="CHEBI:18420"/>
    </ligand>
</feature>
<dbReference type="RefSeq" id="WP_151024777.1">
    <property type="nucleotide sequence ID" value="NZ_JACHIB010000005.1"/>
</dbReference>
<comment type="catalytic activity">
    <reaction evidence="9 10">
        <text>L-threonyl-[protein] + FAD = FMN-L-threonyl-[protein] + AMP + H(+)</text>
        <dbReference type="Rhea" id="RHEA:36847"/>
        <dbReference type="Rhea" id="RHEA-COMP:11060"/>
        <dbReference type="Rhea" id="RHEA-COMP:11061"/>
        <dbReference type="ChEBI" id="CHEBI:15378"/>
        <dbReference type="ChEBI" id="CHEBI:30013"/>
        <dbReference type="ChEBI" id="CHEBI:57692"/>
        <dbReference type="ChEBI" id="CHEBI:74257"/>
        <dbReference type="ChEBI" id="CHEBI:456215"/>
        <dbReference type="EC" id="2.7.1.180"/>
    </reaction>
</comment>
<evidence type="ECO:0000256" key="10">
    <source>
        <dbReference type="PIRNR" id="PIRNR006268"/>
    </source>
</evidence>
<dbReference type="InterPro" id="IPR006311">
    <property type="entry name" value="TAT_signal"/>
</dbReference>
<dbReference type="GO" id="GO:0016740">
    <property type="term" value="F:transferase activity"/>
    <property type="evidence" value="ECO:0007669"/>
    <property type="project" value="UniProtKB-UniRule"/>
</dbReference>
<dbReference type="PIRSF" id="PIRSF006268">
    <property type="entry name" value="ApbE"/>
    <property type="match status" value="1"/>
</dbReference>
<dbReference type="PANTHER" id="PTHR30040">
    <property type="entry name" value="THIAMINE BIOSYNTHESIS LIPOPROTEIN APBE"/>
    <property type="match status" value="1"/>
</dbReference>
<evidence type="ECO:0000256" key="3">
    <source>
        <dbReference type="ARBA" id="ARBA00022630"/>
    </source>
</evidence>
<evidence type="ECO:0000256" key="7">
    <source>
        <dbReference type="ARBA" id="ARBA00022842"/>
    </source>
</evidence>
<reference evidence="13 14" key="1">
    <citation type="submission" date="2020-08" db="EMBL/GenBank/DDBJ databases">
        <title>Genomic Encyclopedia of Type Strains, Phase IV (KMG-IV): sequencing the most valuable type-strain genomes for metagenomic binning, comparative biology and taxonomic classification.</title>
        <authorList>
            <person name="Goeker M."/>
        </authorList>
    </citation>
    <scope>NUCLEOTIDE SEQUENCE [LARGE SCALE GENOMIC DNA]</scope>
    <source>
        <strain evidence="13 14">DSM 12141</strain>
    </source>
</reference>
<keyword evidence="7 10" id="KW-0460">Magnesium</keyword>
<accession>A0A7W9TNT5</accession>
<evidence type="ECO:0000313" key="14">
    <source>
        <dbReference type="Proteomes" id="UP000541136"/>
    </source>
</evidence>
<feature type="binding site" evidence="11">
    <location>
        <position position="296"/>
    </location>
    <ligand>
        <name>Mg(2+)</name>
        <dbReference type="ChEBI" id="CHEBI:18420"/>
    </ligand>
</feature>
<dbReference type="Gene3D" id="3.10.520.10">
    <property type="entry name" value="ApbE-like domains"/>
    <property type="match status" value="1"/>
</dbReference>